<keyword evidence="5" id="KW-0677">Repeat</keyword>
<dbReference type="EMBL" id="GG666716">
    <property type="protein sequence ID" value="EEN42644.1"/>
    <property type="molecule type" value="Genomic_DNA"/>
</dbReference>
<dbReference type="Pfam" id="PF13855">
    <property type="entry name" value="LRR_8"/>
    <property type="match status" value="1"/>
</dbReference>
<dbReference type="InterPro" id="IPR003591">
    <property type="entry name" value="Leu-rich_rpt_typical-subtyp"/>
</dbReference>
<name>C3ZXU3_BRAFL</name>
<evidence type="ECO:0000256" key="4">
    <source>
        <dbReference type="ARBA" id="ARBA00022729"/>
    </source>
</evidence>
<dbReference type="AlphaFoldDB" id="C3ZXU3"/>
<keyword evidence="4" id="KW-0732">Signal</keyword>
<proteinExistence type="predicted"/>
<dbReference type="eggNOG" id="KOG0619">
    <property type="taxonomic scope" value="Eukaryota"/>
</dbReference>
<keyword evidence="7" id="KW-0472">Membrane</keyword>
<dbReference type="InterPro" id="IPR032675">
    <property type="entry name" value="LRR_dom_sf"/>
</dbReference>
<evidence type="ECO:0000256" key="7">
    <source>
        <dbReference type="ARBA" id="ARBA00023136"/>
    </source>
</evidence>
<dbReference type="PANTHER" id="PTHR45773:SF10">
    <property type="match status" value="1"/>
</dbReference>
<dbReference type="Gene3D" id="3.80.10.10">
    <property type="entry name" value="Ribonuclease Inhibitor"/>
    <property type="match status" value="1"/>
</dbReference>
<gene>
    <name evidence="8" type="ORF">BRAFLDRAFT_248758</name>
</gene>
<dbReference type="SMART" id="SM00369">
    <property type="entry name" value="LRR_TYP"/>
    <property type="match status" value="3"/>
</dbReference>
<feature type="non-terminal residue" evidence="8">
    <location>
        <position position="1"/>
    </location>
</feature>
<evidence type="ECO:0000313" key="8">
    <source>
        <dbReference type="EMBL" id="EEN42644.1"/>
    </source>
</evidence>
<evidence type="ECO:0000256" key="2">
    <source>
        <dbReference type="ARBA" id="ARBA00022614"/>
    </source>
</evidence>
<keyword evidence="2" id="KW-0433">Leucine-rich repeat</keyword>
<feature type="non-terminal residue" evidence="8">
    <location>
        <position position="126"/>
    </location>
</feature>
<evidence type="ECO:0000256" key="3">
    <source>
        <dbReference type="ARBA" id="ARBA00022692"/>
    </source>
</evidence>
<evidence type="ECO:0008006" key="9">
    <source>
        <dbReference type="Google" id="ProtNLM"/>
    </source>
</evidence>
<reference evidence="8" key="1">
    <citation type="journal article" date="2008" name="Nature">
        <title>The amphioxus genome and the evolution of the chordate karyotype.</title>
        <authorList>
            <consortium name="US DOE Joint Genome Institute (JGI-PGF)"/>
            <person name="Putnam N.H."/>
            <person name="Butts T."/>
            <person name="Ferrier D.E.K."/>
            <person name="Furlong R.F."/>
            <person name="Hellsten U."/>
            <person name="Kawashima T."/>
            <person name="Robinson-Rechavi M."/>
            <person name="Shoguchi E."/>
            <person name="Terry A."/>
            <person name="Yu J.-K."/>
            <person name="Benito-Gutierrez E.L."/>
            <person name="Dubchak I."/>
            <person name="Garcia-Fernandez J."/>
            <person name="Gibson-Brown J.J."/>
            <person name="Grigoriev I.V."/>
            <person name="Horton A.C."/>
            <person name="de Jong P.J."/>
            <person name="Jurka J."/>
            <person name="Kapitonov V.V."/>
            <person name="Kohara Y."/>
            <person name="Kuroki Y."/>
            <person name="Lindquist E."/>
            <person name="Lucas S."/>
            <person name="Osoegawa K."/>
            <person name="Pennacchio L.A."/>
            <person name="Salamov A.A."/>
            <person name="Satou Y."/>
            <person name="Sauka-Spengler T."/>
            <person name="Schmutz J."/>
            <person name="Shin-I T."/>
            <person name="Toyoda A."/>
            <person name="Bronner-Fraser M."/>
            <person name="Fujiyama A."/>
            <person name="Holland L.Z."/>
            <person name="Holland P.W.H."/>
            <person name="Satoh N."/>
            <person name="Rokhsar D.S."/>
        </authorList>
    </citation>
    <scope>NUCLEOTIDE SEQUENCE [LARGE SCALE GENOMIC DNA]</scope>
    <source>
        <strain evidence="8">S238N-H82</strain>
        <tissue evidence="8">Testes</tissue>
    </source>
</reference>
<dbReference type="InterPro" id="IPR001611">
    <property type="entry name" value="Leu-rich_rpt"/>
</dbReference>
<keyword evidence="6" id="KW-1133">Transmembrane helix</keyword>
<dbReference type="InParanoid" id="C3ZXU3"/>
<dbReference type="SUPFAM" id="SSF52058">
    <property type="entry name" value="L domain-like"/>
    <property type="match status" value="1"/>
</dbReference>
<protein>
    <recommendedName>
        <fullName evidence="9">LRRCT domain-containing protein</fullName>
    </recommendedName>
</protein>
<comment type="subcellular location">
    <subcellularLocation>
        <location evidence="1">Membrane</location>
        <topology evidence="1">Single-pass type I membrane protein</topology>
    </subcellularLocation>
</comment>
<evidence type="ECO:0000256" key="5">
    <source>
        <dbReference type="ARBA" id="ARBA00022737"/>
    </source>
</evidence>
<sequence length="126" mass="14805">LDERSFKGLSSLEYLDLGYTKMMDLNEWCFYKLPNLETLVLSGNLNLSTIHKNTFSRLVNLKFLKLHECGLKHLEPDFLEMMPMLEWVSLYENPWRCDSTMCKLMRWMETTSVSIANVDKIKCSTP</sequence>
<keyword evidence="3" id="KW-0812">Transmembrane</keyword>
<evidence type="ECO:0000256" key="1">
    <source>
        <dbReference type="ARBA" id="ARBA00004479"/>
    </source>
</evidence>
<dbReference type="PANTHER" id="PTHR45773">
    <property type="entry name" value="SLIT AND NTRK-LIKE PROTEIN 4-RELATED"/>
    <property type="match status" value="1"/>
</dbReference>
<accession>C3ZXU3</accession>
<organism>
    <name type="scientific">Branchiostoma floridae</name>
    <name type="common">Florida lancelet</name>
    <name type="synonym">Amphioxus</name>
    <dbReference type="NCBI Taxonomy" id="7739"/>
    <lineage>
        <taxon>Eukaryota</taxon>
        <taxon>Metazoa</taxon>
        <taxon>Chordata</taxon>
        <taxon>Cephalochordata</taxon>
        <taxon>Leptocardii</taxon>
        <taxon>Amphioxiformes</taxon>
        <taxon>Branchiostomatidae</taxon>
        <taxon>Branchiostoma</taxon>
    </lineage>
</organism>
<evidence type="ECO:0000256" key="6">
    <source>
        <dbReference type="ARBA" id="ARBA00022989"/>
    </source>
</evidence>
<dbReference type="GO" id="GO:0016020">
    <property type="term" value="C:membrane"/>
    <property type="evidence" value="ECO:0007669"/>
    <property type="project" value="UniProtKB-SubCell"/>
</dbReference>